<proteinExistence type="inferred from homology"/>
<evidence type="ECO:0000256" key="3">
    <source>
        <dbReference type="ARBA" id="ARBA00023134"/>
    </source>
</evidence>
<dbReference type="InterPro" id="IPR001806">
    <property type="entry name" value="Small_GTPase"/>
</dbReference>
<dbReference type="FunFam" id="3.40.50.300:FF:001447">
    <property type="entry name" value="Ras-related protein Rab-1B"/>
    <property type="match status" value="1"/>
</dbReference>
<dbReference type="AlphaFoldDB" id="A0A090MZR3"/>
<evidence type="ECO:0000313" key="5">
    <source>
        <dbReference type="Proteomes" id="UP000035682"/>
    </source>
</evidence>
<accession>A0A090MZR3</accession>
<organism evidence="4">
    <name type="scientific">Strongyloides ratti</name>
    <name type="common">Parasitic roundworm</name>
    <dbReference type="NCBI Taxonomy" id="34506"/>
    <lineage>
        <taxon>Eukaryota</taxon>
        <taxon>Metazoa</taxon>
        <taxon>Ecdysozoa</taxon>
        <taxon>Nematoda</taxon>
        <taxon>Chromadorea</taxon>
        <taxon>Rhabditida</taxon>
        <taxon>Tylenchina</taxon>
        <taxon>Panagrolaimomorpha</taxon>
        <taxon>Strongyloidoidea</taxon>
        <taxon>Strongyloididae</taxon>
        <taxon>Strongyloides</taxon>
    </lineage>
</organism>
<dbReference type="PANTHER" id="PTHR47981:SF39">
    <property type="entry name" value="RAS-RELATED PROTEIN RAB"/>
    <property type="match status" value="1"/>
</dbReference>
<comment type="similarity">
    <text evidence="1">Belongs to the small GTPase superfamily. Rab family.</text>
</comment>
<dbReference type="GO" id="GO:0045335">
    <property type="term" value="C:phagocytic vesicle"/>
    <property type="evidence" value="ECO:0007669"/>
    <property type="project" value="TreeGrafter"/>
</dbReference>
<dbReference type="Proteomes" id="UP000035682">
    <property type="component" value="Unplaced"/>
</dbReference>
<keyword evidence="2" id="KW-0547">Nucleotide-binding</keyword>
<dbReference type="EMBL" id="LN609529">
    <property type="protein sequence ID" value="CEF69384.1"/>
    <property type="molecule type" value="Genomic_DNA"/>
</dbReference>
<evidence type="ECO:0000256" key="1">
    <source>
        <dbReference type="ARBA" id="ARBA00006270"/>
    </source>
</evidence>
<reference evidence="5" key="2">
    <citation type="submission" date="2014-09" db="EMBL/GenBank/DDBJ databases">
        <authorList>
            <person name="Martin A.A."/>
        </authorList>
    </citation>
    <scope>NUCLEOTIDE SEQUENCE</scope>
    <source>
        <strain evidence="5">ED321</strain>
    </source>
</reference>
<keyword evidence="5" id="KW-1185">Reference proteome</keyword>
<dbReference type="GO" id="GO:0044841">
    <property type="term" value="C:gut granule membrane"/>
    <property type="evidence" value="ECO:0007669"/>
    <property type="project" value="EnsemblMetazoa"/>
</dbReference>
<reference evidence="4" key="1">
    <citation type="submission" date="2014-09" db="EMBL/GenBank/DDBJ databases">
        <authorList>
            <person name="Aslett A.Martin."/>
        </authorList>
    </citation>
    <scope>NUCLEOTIDE SEQUENCE</scope>
    <source>
        <strain evidence="4">ED321 Heterogonic</strain>
    </source>
</reference>
<dbReference type="CTD" id="36381754"/>
<dbReference type="PROSITE" id="PS51419">
    <property type="entry name" value="RAB"/>
    <property type="match status" value="1"/>
</dbReference>
<name>A0A090MZR3_STRRB</name>
<dbReference type="OrthoDB" id="1436450at2759"/>
<dbReference type="Gene3D" id="3.40.50.300">
    <property type="entry name" value="P-loop containing nucleotide triphosphate hydrolases"/>
    <property type="match status" value="1"/>
</dbReference>
<dbReference type="InterPro" id="IPR005225">
    <property type="entry name" value="Small_GTP-bd"/>
</dbReference>
<dbReference type="GO" id="GO:0090385">
    <property type="term" value="P:phagosome-lysosome fusion"/>
    <property type="evidence" value="ECO:0007669"/>
    <property type="project" value="TreeGrafter"/>
</dbReference>
<dbReference type="SMART" id="SM00175">
    <property type="entry name" value="RAB"/>
    <property type="match status" value="1"/>
</dbReference>
<protein>
    <submittedName>
        <fullName evidence="4 6">FI09421p</fullName>
    </submittedName>
</protein>
<dbReference type="WBParaSite" id="SRAE_2000403300.1">
    <property type="protein sequence ID" value="SRAE_2000403300.1"/>
    <property type="gene ID" value="WBGene00264261"/>
</dbReference>
<dbReference type="WormBase" id="SRAE_2000403300">
    <property type="protein sequence ID" value="SRP00414"/>
    <property type="gene ID" value="WBGene00264261"/>
</dbReference>
<reference evidence="6" key="3">
    <citation type="submission" date="2020-12" db="UniProtKB">
        <authorList>
            <consortium name="WormBaseParasite"/>
        </authorList>
    </citation>
    <scope>IDENTIFICATION</scope>
</reference>
<evidence type="ECO:0000313" key="6">
    <source>
        <dbReference type="WBParaSite" id="SRAE_2000403300.1"/>
    </source>
</evidence>
<dbReference type="SMART" id="SM00176">
    <property type="entry name" value="RAN"/>
    <property type="match status" value="1"/>
</dbReference>
<dbReference type="SMART" id="SM00173">
    <property type="entry name" value="RAS"/>
    <property type="match status" value="1"/>
</dbReference>
<dbReference type="PROSITE" id="PS51421">
    <property type="entry name" value="RAS"/>
    <property type="match status" value="1"/>
</dbReference>
<dbReference type="GO" id="GO:0005525">
    <property type="term" value="F:GTP binding"/>
    <property type="evidence" value="ECO:0007669"/>
    <property type="project" value="UniProtKB-KW"/>
</dbReference>
<dbReference type="GO" id="GO:0005770">
    <property type="term" value="C:late endosome"/>
    <property type="evidence" value="ECO:0007669"/>
    <property type="project" value="TreeGrafter"/>
</dbReference>
<dbReference type="PRINTS" id="PR00449">
    <property type="entry name" value="RASTRNSFRMNG"/>
</dbReference>
<dbReference type="STRING" id="34506.A0A090MZR3"/>
<dbReference type="RefSeq" id="XP_024508584.1">
    <property type="nucleotide sequence ID" value="XM_024642855.1"/>
</dbReference>
<dbReference type="InterPro" id="IPR027417">
    <property type="entry name" value="P-loop_NTPase"/>
</dbReference>
<dbReference type="GO" id="GO:0008333">
    <property type="term" value="P:endosome to lysosome transport"/>
    <property type="evidence" value="ECO:0007669"/>
    <property type="project" value="TreeGrafter"/>
</dbReference>
<dbReference type="NCBIfam" id="TIGR00231">
    <property type="entry name" value="small_GTP"/>
    <property type="match status" value="1"/>
</dbReference>
<evidence type="ECO:0000313" key="4">
    <source>
        <dbReference type="EMBL" id="CEF69384.1"/>
    </source>
</evidence>
<evidence type="ECO:0000313" key="7">
    <source>
        <dbReference type="WormBase" id="SRAE_2000403300"/>
    </source>
</evidence>
<dbReference type="GeneID" id="36381754"/>
<evidence type="ECO:0000256" key="2">
    <source>
        <dbReference type="ARBA" id="ARBA00022741"/>
    </source>
</evidence>
<dbReference type="OMA" id="WDSDTVI"/>
<dbReference type="SUPFAM" id="SSF52540">
    <property type="entry name" value="P-loop containing nucleoside triphosphate hydrolases"/>
    <property type="match status" value="1"/>
</dbReference>
<sequence length="243" mass="28089">MFEQYYDNNDGKNNEEVRIDKETTQRLYKILVIGDPGTGKSSIIRQFVQNTYTQYYKATVGVDFATKILMHEDGTLLRLQLWDVSGQDRFSNLTRVYFKDAHGAIVVTDCLRNSTMDGGLKWKNDLDNKIRLADGNLIPTICVANKCDVKRDLNEEKFDKFCRENNFCKGMICSAKENIGIENVFRELSTMILDIDKKGLYEIPAYLRDSNTYRLSDLSSEIYQRIDKKNTKPNGFIKTFCCQ</sequence>
<dbReference type="PANTHER" id="PTHR47981">
    <property type="entry name" value="RAB FAMILY"/>
    <property type="match status" value="1"/>
</dbReference>
<dbReference type="GO" id="GO:0005764">
    <property type="term" value="C:lysosome"/>
    <property type="evidence" value="ECO:0007669"/>
    <property type="project" value="TreeGrafter"/>
</dbReference>
<gene>
    <name evidence="4 6 7" type="ORF">SRAE_2000403300</name>
</gene>
<dbReference type="GO" id="GO:0003924">
    <property type="term" value="F:GTPase activity"/>
    <property type="evidence" value="ECO:0007669"/>
    <property type="project" value="InterPro"/>
</dbReference>
<dbReference type="SMART" id="SM00174">
    <property type="entry name" value="RHO"/>
    <property type="match status" value="1"/>
</dbReference>
<dbReference type="GO" id="GO:0019915">
    <property type="term" value="P:lipid storage"/>
    <property type="evidence" value="ECO:0007669"/>
    <property type="project" value="EnsemblMetazoa"/>
</dbReference>
<keyword evidence="3" id="KW-0342">GTP-binding</keyword>
<dbReference type="Pfam" id="PF00071">
    <property type="entry name" value="Ras"/>
    <property type="match status" value="1"/>
</dbReference>